<evidence type="ECO:0000313" key="2">
    <source>
        <dbReference type="EMBL" id="ARW47136.1"/>
    </source>
</evidence>
<dbReference type="InterPro" id="IPR012332">
    <property type="entry name" value="Autotransporter_pectin_lyase_C"/>
</dbReference>
<proteinExistence type="predicted"/>
<dbReference type="Gene3D" id="2.170.16.10">
    <property type="entry name" value="Hedgehog/Intein (Hint) domain"/>
    <property type="match status" value="1"/>
</dbReference>
<gene>
    <name evidence="2" type="ORF">S1001342_00779</name>
</gene>
<dbReference type="AlphaFoldDB" id="A0A1Y0Y4K0"/>
<dbReference type="InterPro" id="IPR030930">
    <property type="entry name" value="AIDA"/>
</dbReference>
<accession>A0A1Y0Y4K0</accession>
<dbReference type="SUPFAM" id="SSF51294">
    <property type="entry name" value="Hedgehog/intein (Hint) domain"/>
    <property type="match status" value="1"/>
</dbReference>
<name>A0A1Y0Y4K0_ACEPA</name>
<feature type="domain" description="Hedgehog/Intein (Hint)" evidence="1">
    <location>
        <begin position="588"/>
        <end position="729"/>
    </location>
</feature>
<evidence type="ECO:0000313" key="3">
    <source>
        <dbReference type="Proteomes" id="UP000196205"/>
    </source>
</evidence>
<protein>
    <submittedName>
        <fullName evidence="2">Putative autotransporter</fullName>
    </submittedName>
</protein>
<sequence length="825" mass="83830">MSDAPTRVQGTAKVPGEVNGSSVTSVNNVFNMGTDSLTVSDGGTATNVTIQGYGYVYGGTASNWSALSGAYMAVDSAATLTNFTDNGAYVEVNGGAIVNSAQVLNPFKLDGKGYLIINSGTVNGGTATSGGMIDAKGTNAIANNVSTSSGGQIVAEQGTVNSATVGNGGSFTVWADGKANTTTVNGGGEFYVSGTATTTTVNSGGDVSACGNVTGTTLNDGKLTVLDGGTADTTTVSGTSASLYVNSNATANNNTIDGGSVFVEGLVSGGTLTNKGQIRVSAGGVISSIDTTDGSLFISAGGSAYDTNVVSGFTQVDGYISGGSIYDGKIQIDSGATASGVSASGTDFPTQGTIEVDGGTLTDATTHDYGNVTLITGTVNNLSATGGGITMTGGTLSGGTFQSGATMTVNAGAVSGTVTIGNKGNANVSGGTVSDINIASGGSGAITGGSVADVTVSSGGTVNFNAGATLTDTLTLSSGGTASITGDTGGAVQLGDGYTSGLTITGLNTSKDTNVTTTINGWTKDSQIDLQYVTFNNAKWKYSDANTVAITTTDATTGDTYTVTLNIPNVEATGFNLVNDNQGGTIITCFLAGSMICTPDGDVAVEDLQIGDQLVAFDWEHDREVTRPVVWVGKAHAKVRAGLPDDEAGYPVRILKNAISDGVPYKDMLITAEHCLCFEGKFVPARMLVNGFSIFYDKSITSYDYYHVETDQHSVITADGMLTESYLDTGNRRAFRQEGKVATLRGAVQSWAEDAGAPLCVDRAFVEPLFHRLEARGNSMAGHRVPAKQAVVADPNLHLVTQAGAIIRPMRHEGQRYSFILPANT</sequence>
<dbReference type="Gene3D" id="2.160.20.20">
    <property type="match status" value="2"/>
</dbReference>
<evidence type="ECO:0000259" key="1">
    <source>
        <dbReference type="Pfam" id="PF13403"/>
    </source>
</evidence>
<dbReference type="InterPro" id="IPR028992">
    <property type="entry name" value="Hedgehog/Intein_dom"/>
</dbReference>
<organism evidence="2 3">
    <name type="scientific">Acetobacter pasteurianus subsp. pasteurianus</name>
    <dbReference type="NCBI Taxonomy" id="481145"/>
    <lineage>
        <taxon>Bacteria</taxon>
        <taxon>Pseudomonadati</taxon>
        <taxon>Pseudomonadota</taxon>
        <taxon>Alphaproteobacteria</taxon>
        <taxon>Acetobacterales</taxon>
        <taxon>Acetobacteraceae</taxon>
        <taxon>Acetobacter</taxon>
    </lineage>
</organism>
<dbReference type="EMBL" id="CP021509">
    <property type="protein sequence ID" value="ARW47136.1"/>
    <property type="molecule type" value="Genomic_DNA"/>
</dbReference>
<dbReference type="Pfam" id="PF13403">
    <property type="entry name" value="Hint_2"/>
    <property type="match status" value="1"/>
</dbReference>
<dbReference type="Proteomes" id="UP000196205">
    <property type="component" value="Chromosome"/>
</dbReference>
<dbReference type="Pfam" id="PF16168">
    <property type="entry name" value="AIDA"/>
    <property type="match status" value="1"/>
</dbReference>
<dbReference type="InterPro" id="IPR036844">
    <property type="entry name" value="Hint_dom_sf"/>
</dbReference>
<reference evidence="2 3" key="1">
    <citation type="submission" date="2017-05" db="EMBL/GenBank/DDBJ databases">
        <title>Genome sequence of Acetobacter pasteurianus subsp. pasteurianus strain SRCM101342.</title>
        <authorList>
            <person name="Cho S.H."/>
        </authorList>
    </citation>
    <scope>NUCLEOTIDE SEQUENCE [LARGE SCALE GENOMIC DNA]</scope>
    <source>
        <strain evidence="2 3">SRCM101342</strain>
    </source>
</reference>